<dbReference type="Proteomes" id="UP000296144">
    <property type="component" value="Unassembled WGS sequence"/>
</dbReference>
<feature type="binding site" evidence="13">
    <location>
        <position position="177"/>
    </location>
    <ligand>
        <name>substrate</name>
    </ligand>
</feature>
<comment type="function">
    <text evidence="1 13">Catalyzes the conversion of dihydroorotate to orotate with quinone as electron acceptor.</text>
</comment>
<evidence type="ECO:0000256" key="5">
    <source>
        <dbReference type="ARBA" id="ARBA00011245"/>
    </source>
</evidence>
<comment type="caution">
    <text evidence="15">The sequence shown here is derived from an EMBL/GenBank/DDBJ whole genome shotgun (WGS) entry which is preliminary data.</text>
</comment>
<dbReference type="InterPro" id="IPR005719">
    <property type="entry name" value="Dihydroorotate_DH_2"/>
</dbReference>
<feature type="binding site" evidence="13">
    <location>
        <position position="172"/>
    </location>
    <ligand>
        <name>FMN</name>
        <dbReference type="ChEBI" id="CHEBI:58210"/>
    </ligand>
</feature>
<protein>
    <recommendedName>
        <fullName evidence="13">Dihydroorotate dehydrogenase (quinone)</fullName>
        <ecNumber evidence="13">1.3.5.2</ecNumber>
    </recommendedName>
    <alternativeName>
        <fullName evidence="13">DHOdehase</fullName>
        <shortName evidence="13">DHOD</shortName>
        <shortName evidence="13">DHODase</shortName>
    </alternativeName>
    <alternativeName>
        <fullName evidence="13">Dihydroorotate oxidase</fullName>
    </alternativeName>
</protein>
<feature type="binding site" evidence="13">
    <location>
        <begin position="246"/>
        <end position="247"/>
    </location>
    <ligand>
        <name>substrate</name>
    </ligand>
</feature>
<feature type="binding site" evidence="13">
    <location>
        <position position="297"/>
    </location>
    <ligand>
        <name>FMN</name>
        <dbReference type="ChEBI" id="CHEBI:58210"/>
    </ligand>
</feature>
<evidence type="ECO:0000256" key="6">
    <source>
        <dbReference type="ARBA" id="ARBA00022475"/>
    </source>
</evidence>
<feature type="domain" description="Dihydroorotate dehydrogenase catalytic" evidence="14">
    <location>
        <begin position="48"/>
        <end position="334"/>
    </location>
</feature>
<gene>
    <name evidence="13" type="primary">pyrD</name>
    <name evidence="15" type="ORF">CRV10_01205</name>
</gene>
<dbReference type="GO" id="GO:0044205">
    <property type="term" value="P:'de novo' UMP biosynthetic process"/>
    <property type="evidence" value="ECO:0007669"/>
    <property type="project" value="UniProtKB-UniRule"/>
</dbReference>
<dbReference type="PROSITE" id="PS00912">
    <property type="entry name" value="DHODEHASE_2"/>
    <property type="match status" value="1"/>
</dbReference>
<reference evidence="15 16" key="1">
    <citation type="journal article" date="2018" name="Genome Biol. Evol.">
        <title>Cladogenesis and Genomic Streamlining in Extracellular Endosymbionts of Tropical Stink Bugs.</title>
        <authorList>
            <person name="Otero-Bravo A."/>
            <person name="Goffredi S."/>
            <person name="Sabree Z.L."/>
        </authorList>
    </citation>
    <scope>NUCLEOTIDE SEQUENCE [LARGE SCALE GENOMIC DNA]</scope>
    <source>
        <strain evidence="15 16">SoEL</strain>
    </source>
</reference>
<keyword evidence="7 13" id="KW-0285">Flavoprotein</keyword>
<proteinExistence type="inferred from homology"/>
<feature type="binding site" evidence="13">
    <location>
        <position position="139"/>
    </location>
    <ligand>
        <name>FMN</name>
        <dbReference type="ChEBI" id="CHEBI:58210"/>
    </ligand>
</feature>
<feature type="binding site" evidence="13">
    <location>
        <position position="268"/>
    </location>
    <ligand>
        <name>FMN</name>
        <dbReference type="ChEBI" id="CHEBI:58210"/>
    </ligand>
</feature>
<accession>A0A2P5SX10</accession>
<organism evidence="15 16">
    <name type="scientific">Candidatus Pantoea edessiphila</name>
    <dbReference type="NCBI Taxonomy" id="2044610"/>
    <lineage>
        <taxon>Bacteria</taxon>
        <taxon>Pseudomonadati</taxon>
        <taxon>Pseudomonadota</taxon>
        <taxon>Gammaproteobacteria</taxon>
        <taxon>Enterobacterales</taxon>
        <taxon>Erwiniaceae</taxon>
        <taxon>Pantoea</taxon>
    </lineage>
</organism>
<evidence type="ECO:0000313" key="15">
    <source>
        <dbReference type="EMBL" id="PPI86854.1"/>
    </source>
</evidence>
<feature type="binding site" evidence="13">
    <location>
        <begin position="111"/>
        <end position="115"/>
    </location>
    <ligand>
        <name>substrate</name>
    </ligand>
</feature>
<dbReference type="GO" id="GO:0106430">
    <property type="term" value="F:dihydroorotate dehydrogenase (quinone) activity"/>
    <property type="evidence" value="ECO:0007669"/>
    <property type="project" value="UniProtKB-EC"/>
</dbReference>
<dbReference type="InterPro" id="IPR001295">
    <property type="entry name" value="Dihydroorotate_DH_CS"/>
</dbReference>
<evidence type="ECO:0000256" key="4">
    <source>
        <dbReference type="ARBA" id="ARBA00005359"/>
    </source>
</evidence>
<feature type="binding site" evidence="13">
    <location>
        <position position="86"/>
    </location>
    <ligand>
        <name>FMN</name>
        <dbReference type="ChEBI" id="CHEBI:58210"/>
    </ligand>
</feature>
<dbReference type="NCBIfam" id="NF003646">
    <property type="entry name" value="PRK05286.1-4"/>
    <property type="match status" value="1"/>
</dbReference>
<dbReference type="SUPFAM" id="SSF51395">
    <property type="entry name" value="FMN-linked oxidoreductases"/>
    <property type="match status" value="1"/>
</dbReference>
<feature type="binding site" evidence="13">
    <location>
        <begin position="62"/>
        <end position="66"/>
    </location>
    <ligand>
        <name>FMN</name>
        <dbReference type="ChEBI" id="CHEBI:58210"/>
    </ligand>
</feature>
<evidence type="ECO:0000256" key="3">
    <source>
        <dbReference type="ARBA" id="ARBA00005161"/>
    </source>
</evidence>
<keyword evidence="6 13" id="KW-1003">Cell membrane</keyword>
<dbReference type="Gene3D" id="3.20.20.70">
    <property type="entry name" value="Aldolase class I"/>
    <property type="match status" value="1"/>
</dbReference>
<comment type="pathway">
    <text evidence="3 13">Pyrimidine metabolism; UMP biosynthesis via de novo pathway; orotate from (S)-dihydroorotate (quinone route): step 1/1.</text>
</comment>
<comment type="subunit">
    <text evidence="5 13">Monomer.</text>
</comment>
<dbReference type="EC" id="1.3.5.2" evidence="13"/>
<keyword evidence="9 13" id="KW-0665">Pyrimidine biosynthesis</keyword>
<evidence type="ECO:0000256" key="13">
    <source>
        <dbReference type="HAMAP-Rule" id="MF_00225"/>
    </source>
</evidence>
<comment type="subcellular location">
    <subcellularLocation>
        <location evidence="2 13">Cell membrane</location>
        <topology evidence="2 13">Peripheral membrane protein</topology>
    </subcellularLocation>
</comment>
<evidence type="ECO:0000256" key="11">
    <source>
        <dbReference type="ARBA" id="ARBA00023136"/>
    </source>
</evidence>
<dbReference type="FunFam" id="3.20.20.70:FF:000028">
    <property type="entry name" value="Dihydroorotate dehydrogenase (quinone)"/>
    <property type="match status" value="1"/>
</dbReference>
<comment type="catalytic activity">
    <reaction evidence="12 13">
        <text>(S)-dihydroorotate + a quinone = orotate + a quinol</text>
        <dbReference type="Rhea" id="RHEA:30187"/>
        <dbReference type="ChEBI" id="CHEBI:24646"/>
        <dbReference type="ChEBI" id="CHEBI:30839"/>
        <dbReference type="ChEBI" id="CHEBI:30864"/>
        <dbReference type="ChEBI" id="CHEBI:132124"/>
        <dbReference type="EC" id="1.3.5.2"/>
    </reaction>
</comment>
<comment type="cofactor">
    <cofactor evidence="13">
        <name>FMN</name>
        <dbReference type="ChEBI" id="CHEBI:58210"/>
    </cofactor>
    <text evidence="13">Binds 1 FMN per subunit.</text>
</comment>
<dbReference type="OrthoDB" id="9802377at2"/>
<feature type="binding site" evidence="13">
    <location>
        <begin position="318"/>
        <end position="319"/>
    </location>
    <ligand>
        <name>FMN</name>
        <dbReference type="ChEBI" id="CHEBI:58210"/>
    </ligand>
</feature>
<keyword evidence="11 13" id="KW-0472">Membrane</keyword>
<feature type="binding site" evidence="13">
    <location>
        <position position="66"/>
    </location>
    <ligand>
        <name>substrate</name>
    </ligand>
</feature>
<feature type="binding site" evidence="13">
    <location>
        <position position="217"/>
    </location>
    <ligand>
        <name>FMN</name>
        <dbReference type="ChEBI" id="CHEBI:58210"/>
    </ligand>
</feature>
<dbReference type="PANTHER" id="PTHR48109:SF4">
    <property type="entry name" value="DIHYDROOROTATE DEHYDROGENASE (QUINONE), MITOCHONDRIAL"/>
    <property type="match status" value="1"/>
</dbReference>
<feature type="active site" description="Nucleophile" evidence="13">
    <location>
        <position position="175"/>
    </location>
</feature>
<dbReference type="GO" id="GO:0006207">
    <property type="term" value="P:'de novo' pyrimidine nucleobase biosynthetic process"/>
    <property type="evidence" value="ECO:0007669"/>
    <property type="project" value="UniProtKB-UniRule"/>
</dbReference>
<evidence type="ECO:0000256" key="7">
    <source>
        <dbReference type="ARBA" id="ARBA00022630"/>
    </source>
</evidence>
<dbReference type="NCBIfam" id="NF003644">
    <property type="entry name" value="PRK05286.1-1"/>
    <property type="match status" value="1"/>
</dbReference>
<feature type="binding site" evidence="13">
    <location>
        <position position="172"/>
    </location>
    <ligand>
        <name>substrate</name>
    </ligand>
</feature>
<keyword evidence="8 13" id="KW-0288">FMN</keyword>
<evidence type="ECO:0000256" key="9">
    <source>
        <dbReference type="ARBA" id="ARBA00022975"/>
    </source>
</evidence>
<evidence type="ECO:0000256" key="10">
    <source>
        <dbReference type="ARBA" id="ARBA00023002"/>
    </source>
</evidence>
<dbReference type="RefSeq" id="WP_136130017.1">
    <property type="nucleotide sequence ID" value="NZ_PDKU01000001.1"/>
</dbReference>
<evidence type="ECO:0000256" key="1">
    <source>
        <dbReference type="ARBA" id="ARBA00003125"/>
    </source>
</evidence>
<sequence length="336" mass="37291">MIYYIIRSILFKLDPELTHKFIIKKLSIIGGTPLEKLFQQRLISRPIKCMGLIFKNSLGLAAGLDKNAECIDFFGAMGFGFIEVGTVTPVAQIGNKKPRLFHLIESEGIINRMGFNNLGVDNLVHNVKKSKFKGVIGINIGKNEKTDIEQSKDDYLICIKKVYSYADYIAINISSPNTPLLRSLQYGEILDDLLNSVKNQQKELAKSNLKYVPIVIKISPDLSEEEIIKIADSLLRYKIDGVIATNTSINRSLVNKLKHAEELGGLSGRPLQLISNKVIQSLVKELKGRIPIIGVGGIDSLIAAREKIAIGASLIQIYSGLIYKGPNLIRNIINYI</sequence>
<dbReference type="InterPro" id="IPR013785">
    <property type="entry name" value="Aldolase_TIM"/>
</dbReference>
<dbReference type="PIRSF" id="PIRSF000164">
    <property type="entry name" value="DHO_oxidase"/>
    <property type="match status" value="1"/>
</dbReference>
<comment type="similarity">
    <text evidence="4 13">Belongs to the dihydroorotate dehydrogenase family. Type 2 subfamily.</text>
</comment>
<dbReference type="GO" id="GO:0005886">
    <property type="term" value="C:plasma membrane"/>
    <property type="evidence" value="ECO:0007669"/>
    <property type="project" value="UniProtKB-SubCell"/>
</dbReference>
<dbReference type="InterPro" id="IPR012135">
    <property type="entry name" value="Dihydroorotate_DH_1_2"/>
</dbReference>
<dbReference type="HAMAP" id="MF_00225">
    <property type="entry name" value="DHO_dh_type2"/>
    <property type="match status" value="1"/>
</dbReference>
<evidence type="ECO:0000256" key="2">
    <source>
        <dbReference type="ARBA" id="ARBA00004202"/>
    </source>
</evidence>
<dbReference type="PANTHER" id="PTHR48109">
    <property type="entry name" value="DIHYDROOROTATE DEHYDROGENASE (QUINONE), MITOCHONDRIAL-RELATED"/>
    <property type="match status" value="1"/>
</dbReference>
<dbReference type="Pfam" id="PF01180">
    <property type="entry name" value="DHO_dh"/>
    <property type="match status" value="1"/>
</dbReference>
<dbReference type="GO" id="GO:0005737">
    <property type="term" value="C:cytoplasm"/>
    <property type="evidence" value="ECO:0007669"/>
    <property type="project" value="InterPro"/>
</dbReference>
<dbReference type="UniPathway" id="UPA00070">
    <property type="reaction ID" value="UER00946"/>
</dbReference>
<dbReference type="CDD" id="cd04738">
    <property type="entry name" value="DHOD_2_like"/>
    <property type="match status" value="1"/>
</dbReference>
<keyword evidence="10 13" id="KW-0560">Oxidoreductase</keyword>
<name>A0A2P5SX10_9GAMM</name>
<evidence type="ECO:0000256" key="8">
    <source>
        <dbReference type="ARBA" id="ARBA00022643"/>
    </source>
</evidence>
<evidence type="ECO:0000259" key="14">
    <source>
        <dbReference type="Pfam" id="PF01180"/>
    </source>
</evidence>
<dbReference type="NCBIfam" id="TIGR01036">
    <property type="entry name" value="pyrD_sub2"/>
    <property type="match status" value="1"/>
</dbReference>
<dbReference type="InterPro" id="IPR050074">
    <property type="entry name" value="DHO_dehydrogenase"/>
</dbReference>
<dbReference type="AlphaFoldDB" id="A0A2P5SX10"/>
<dbReference type="EMBL" id="PDKU01000001">
    <property type="protein sequence ID" value="PPI86854.1"/>
    <property type="molecule type" value="Genomic_DNA"/>
</dbReference>
<dbReference type="InterPro" id="IPR005720">
    <property type="entry name" value="Dihydroorotate_DH_cat"/>
</dbReference>
<evidence type="ECO:0000313" key="16">
    <source>
        <dbReference type="Proteomes" id="UP000296144"/>
    </source>
</evidence>
<keyword evidence="16" id="KW-1185">Reference proteome</keyword>
<dbReference type="PROSITE" id="PS00911">
    <property type="entry name" value="DHODEHASE_1"/>
    <property type="match status" value="1"/>
</dbReference>
<dbReference type="NCBIfam" id="NF003652">
    <property type="entry name" value="PRK05286.2-5"/>
    <property type="match status" value="1"/>
</dbReference>
<evidence type="ECO:0000256" key="12">
    <source>
        <dbReference type="ARBA" id="ARBA00048639"/>
    </source>
</evidence>
<feature type="binding site" evidence="13">
    <location>
        <position position="245"/>
    </location>
    <ligand>
        <name>FMN</name>
        <dbReference type="ChEBI" id="CHEBI:58210"/>
    </ligand>
</feature>